<feature type="transmembrane region" description="Helical" evidence="12">
    <location>
        <begin position="289"/>
        <end position="308"/>
    </location>
</feature>
<dbReference type="Gene3D" id="3.40.50.720">
    <property type="entry name" value="NAD(P)-binding Rossmann-like Domain"/>
    <property type="match status" value="1"/>
</dbReference>
<dbReference type="Proteomes" id="UP000015455">
    <property type="component" value="Unassembled WGS sequence"/>
</dbReference>
<evidence type="ECO:0000256" key="5">
    <source>
        <dbReference type="ARBA" id="ARBA00022538"/>
    </source>
</evidence>
<keyword evidence="3" id="KW-0813">Transport</keyword>
<comment type="caution">
    <text evidence="14">The sequence shown here is derived from an EMBL/GenBank/DDBJ whole genome shotgun (WGS) entry which is preliminary data.</text>
</comment>
<evidence type="ECO:0000256" key="7">
    <source>
        <dbReference type="ARBA" id="ARBA00022958"/>
    </source>
</evidence>
<dbReference type="GO" id="GO:0005886">
    <property type="term" value="C:plasma membrane"/>
    <property type="evidence" value="ECO:0007669"/>
    <property type="project" value="TreeGrafter"/>
</dbReference>
<dbReference type="eggNOG" id="COG1226">
    <property type="taxonomic scope" value="Bacteria"/>
</dbReference>
<accession>S9ZL00</accession>
<keyword evidence="9" id="KW-0406">Ion transport</keyword>
<dbReference type="GO" id="GO:0012505">
    <property type="term" value="C:endomembrane system"/>
    <property type="evidence" value="ECO:0007669"/>
    <property type="project" value="UniProtKB-SubCell"/>
</dbReference>
<dbReference type="NCBIfam" id="TIGR00932">
    <property type="entry name" value="2a37"/>
    <property type="match status" value="1"/>
</dbReference>
<dbReference type="eggNOG" id="COG0475">
    <property type="taxonomic scope" value="Bacteria"/>
</dbReference>
<feature type="transmembrane region" description="Helical" evidence="12">
    <location>
        <begin position="29"/>
        <end position="47"/>
    </location>
</feature>
<keyword evidence="8 12" id="KW-1133">Transmembrane helix</keyword>
<evidence type="ECO:0000256" key="9">
    <source>
        <dbReference type="ARBA" id="ARBA00023065"/>
    </source>
</evidence>
<dbReference type="InterPro" id="IPR003148">
    <property type="entry name" value="RCK_N"/>
</dbReference>
<dbReference type="PATRIC" id="fig|1348657.5.peg.2280"/>
<keyword evidence="4" id="KW-0050">Antiport</keyword>
<feature type="transmembrane region" description="Helical" evidence="12">
    <location>
        <begin position="179"/>
        <end position="200"/>
    </location>
</feature>
<feature type="transmembrane region" description="Helical" evidence="12">
    <location>
        <begin position="84"/>
        <end position="107"/>
    </location>
</feature>
<dbReference type="Gene3D" id="1.20.1530.20">
    <property type="match status" value="1"/>
</dbReference>
<feature type="domain" description="RCK N-terminal" evidence="13">
    <location>
        <begin position="394"/>
        <end position="513"/>
    </location>
</feature>
<feature type="transmembrane region" description="Helical" evidence="12">
    <location>
        <begin position="6"/>
        <end position="22"/>
    </location>
</feature>
<dbReference type="InterPro" id="IPR006153">
    <property type="entry name" value="Cation/H_exchanger_TM"/>
</dbReference>
<reference evidence="14 15" key="1">
    <citation type="submission" date="2013-06" db="EMBL/GenBank/DDBJ databases">
        <title>Draft genome sequence of Thauera terpenica.</title>
        <authorList>
            <person name="Liu B."/>
            <person name="Frostegard A.H."/>
            <person name="Shapleigh J.P."/>
        </authorList>
    </citation>
    <scope>NUCLEOTIDE SEQUENCE [LARGE SCALE GENOMIC DNA]</scope>
    <source>
        <strain evidence="14 15">58Eu</strain>
    </source>
</reference>
<protein>
    <recommendedName>
        <fullName evidence="13">RCK N-terminal domain-containing protein</fullName>
    </recommendedName>
</protein>
<dbReference type="Pfam" id="PF00999">
    <property type="entry name" value="Na_H_Exchanger"/>
    <property type="match status" value="1"/>
</dbReference>
<dbReference type="InterPro" id="IPR004771">
    <property type="entry name" value="K/H_exchanger"/>
</dbReference>
<evidence type="ECO:0000256" key="6">
    <source>
        <dbReference type="ARBA" id="ARBA00022692"/>
    </source>
</evidence>
<keyword evidence="11" id="KW-0175">Coiled coil</keyword>
<proteinExistence type="inferred from homology"/>
<dbReference type="InterPro" id="IPR038770">
    <property type="entry name" value="Na+/solute_symporter_sf"/>
</dbReference>
<keyword evidence="6 12" id="KW-0812">Transmembrane</keyword>
<keyword evidence="10 12" id="KW-0472">Membrane</keyword>
<comment type="similarity">
    <text evidence="2">Belongs to the monovalent cation:proton antiporter 2 (CPA2) transporter (TC 2.A.37) family.</text>
</comment>
<dbReference type="GO" id="GO:0006813">
    <property type="term" value="P:potassium ion transport"/>
    <property type="evidence" value="ECO:0007669"/>
    <property type="project" value="UniProtKB-KW"/>
</dbReference>
<dbReference type="InterPro" id="IPR036291">
    <property type="entry name" value="NAD(P)-bd_dom_sf"/>
</dbReference>
<evidence type="ECO:0000256" key="12">
    <source>
        <dbReference type="SAM" id="Phobius"/>
    </source>
</evidence>
<dbReference type="OrthoDB" id="9781411at2"/>
<keyword evidence="15" id="KW-1185">Reference proteome</keyword>
<dbReference type="PANTHER" id="PTHR46157">
    <property type="entry name" value="K(+) EFFLUX ANTIPORTER 3, CHLOROPLASTIC"/>
    <property type="match status" value="1"/>
</dbReference>
<dbReference type="FunFam" id="3.40.50.720:FF:000036">
    <property type="entry name" value="Glutathione-regulated potassium-efflux system protein KefB"/>
    <property type="match status" value="1"/>
</dbReference>
<evidence type="ECO:0000313" key="14">
    <source>
        <dbReference type="EMBL" id="EPZ15301.1"/>
    </source>
</evidence>
<feature type="transmembrane region" description="Helical" evidence="12">
    <location>
        <begin position="350"/>
        <end position="370"/>
    </location>
</feature>
<feature type="transmembrane region" description="Helical" evidence="12">
    <location>
        <begin position="113"/>
        <end position="133"/>
    </location>
</feature>
<dbReference type="PROSITE" id="PS51201">
    <property type="entry name" value="RCK_N"/>
    <property type="match status" value="1"/>
</dbReference>
<gene>
    <name evidence="14" type="ORF">M622_04005</name>
</gene>
<dbReference type="GO" id="GO:0008324">
    <property type="term" value="F:monoatomic cation transmembrane transporter activity"/>
    <property type="evidence" value="ECO:0007669"/>
    <property type="project" value="InterPro"/>
</dbReference>
<feature type="transmembrane region" description="Helical" evidence="12">
    <location>
        <begin position="53"/>
        <end position="72"/>
    </location>
</feature>
<dbReference type="GO" id="GO:0015297">
    <property type="term" value="F:antiporter activity"/>
    <property type="evidence" value="ECO:0007669"/>
    <property type="project" value="UniProtKB-KW"/>
</dbReference>
<feature type="transmembrane region" description="Helical" evidence="12">
    <location>
        <begin position="212"/>
        <end position="245"/>
    </location>
</feature>
<dbReference type="GO" id="GO:1902600">
    <property type="term" value="P:proton transmembrane transport"/>
    <property type="evidence" value="ECO:0007669"/>
    <property type="project" value="InterPro"/>
</dbReference>
<name>S9ZL00_9RHOO</name>
<evidence type="ECO:0000259" key="13">
    <source>
        <dbReference type="PROSITE" id="PS51201"/>
    </source>
</evidence>
<evidence type="ECO:0000256" key="4">
    <source>
        <dbReference type="ARBA" id="ARBA00022449"/>
    </source>
</evidence>
<evidence type="ECO:0000256" key="10">
    <source>
        <dbReference type="ARBA" id="ARBA00023136"/>
    </source>
</evidence>
<organism evidence="14 15">
    <name type="scientific">Thauera terpenica 58Eu</name>
    <dbReference type="NCBI Taxonomy" id="1348657"/>
    <lineage>
        <taxon>Bacteria</taxon>
        <taxon>Pseudomonadati</taxon>
        <taxon>Pseudomonadota</taxon>
        <taxon>Betaproteobacteria</taxon>
        <taxon>Rhodocyclales</taxon>
        <taxon>Zoogloeaceae</taxon>
        <taxon>Thauera</taxon>
    </lineage>
</organism>
<evidence type="ECO:0000256" key="3">
    <source>
        <dbReference type="ARBA" id="ARBA00022448"/>
    </source>
</evidence>
<evidence type="ECO:0000256" key="8">
    <source>
        <dbReference type="ARBA" id="ARBA00022989"/>
    </source>
</evidence>
<evidence type="ECO:0000313" key="15">
    <source>
        <dbReference type="Proteomes" id="UP000015455"/>
    </source>
</evidence>
<dbReference type="STRING" id="1348657.M622_04005"/>
<feature type="coiled-coil region" evidence="11">
    <location>
        <begin position="560"/>
        <end position="588"/>
    </location>
</feature>
<keyword evidence="5" id="KW-0633">Potassium transport</keyword>
<sequence length="599" mass="64212">MQSVATFAALLVVAVFLVPFFKRAGLGTVLGYLAAGVLIGPWGLRVVHDPANLLHTAELGVVLLLFIIGLELQPSRLWALRKPVIGLGGLQFFGVGALLIGAARLLGLGWAEAILAGLALALSSTAFVLPTLAERRELHSRYGRETFAILLFQDLMVIPLLALLPLLGAKSADEGVSPVIGLAVLAVVVVIGRPVLDIVFRHVSRIDSREMFTAAALATALGLALLLEASGLSMSLGAFVAGVLLSDSDFRHELEGSIAPFQGLLMGFFFIAVGMGINLGMILEHPIEVMGLTVGLVAIKGFGLYALRRLVGASAKVSRMQALALAQCGEFAFVLFGVARKSAILPTDVIEQLVLAVALSMAIAPLLLIVGDRINAKEAAAQPEPQADEMPHEASTVVIAGFGRVGQIIGRVLRLRGVRFTALDKNREEVDTMRRFGINAYYGNAAHLAVLDAARVGEAKIFVLAIDDIETSLRCAELVRKHFPQVQVVARARDRFHAYRLMDLGVVLLMRETFKSSLDMTCMIFEALGKSPASARQIVDRFAIHDHELLKREQALYHDESQLIQSAKEAHEELAALLEEELSATAAQTEIAPPPPGPA</sequence>
<comment type="subcellular location">
    <subcellularLocation>
        <location evidence="1">Endomembrane system</location>
        <topology evidence="1">Multi-pass membrane protein</topology>
    </subcellularLocation>
</comment>
<evidence type="ECO:0000256" key="2">
    <source>
        <dbReference type="ARBA" id="ARBA00005551"/>
    </source>
</evidence>
<feature type="transmembrane region" description="Helical" evidence="12">
    <location>
        <begin position="145"/>
        <end position="167"/>
    </location>
</feature>
<dbReference type="PANTHER" id="PTHR46157:SF4">
    <property type="entry name" value="K(+) EFFLUX ANTIPORTER 3, CHLOROPLASTIC"/>
    <property type="match status" value="1"/>
</dbReference>
<dbReference type="Pfam" id="PF02254">
    <property type="entry name" value="TrkA_N"/>
    <property type="match status" value="1"/>
</dbReference>
<evidence type="ECO:0000256" key="11">
    <source>
        <dbReference type="SAM" id="Coils"/>
    </source>
</evidence>
<dbReference type="RefSeq" id="WP_021249694.1">
    <property type="nucleotide sequence ID" value="NZ_ATJV01000059.1"/>
</dbReference>
<dbReference type="SUPFAM" id="SSF51735">
    <property type="entry name" value="NAD(P)-binding Rossmann-fold domains"/>
    <property type="match status" value="1"/>
</dbReference>
<keyword evidence="7" id="KW-0630">Potassium</keyword>
<evidence type="ECO:0000256" key="1">
    <source>
        <dbReference type="ARBA" id="ARBA00004127"/>
    </source>
</evidence>
<dbReference type="AlphaFoldDB" id="S9ZL00"/>
<dbReference type="EMBL" id="ATJV01000059">
    <property type="protein sequence ID" value="EPZ15301.1"/>
    <property type="molecule type" value="Genomic_DNA"/>
</dbReference>
<feature type="transmembrane region" description="Helical" evidence="12">
    <location>
        <begin position="257"/>
        <end position="277"/>
    </location>
</feature>